<name>A0AA38TT64_9ASTR</name>
<gene>
    <name evidence="11" type="ORF">OSB04_001640</name>
</gene>
<feature type="transmembrane region" description="Helical" evidence="9">
    <location>
        <begin position="308"/>
        <end position="329"/>
    </location>
</feature>
<keyword evidence="8" id="KW-0407">Ion channel</keyword>
<evidence type="ECO:0000256" key="8">
    <source>
        <dbReference type="ARBA" id="ARBA00023303"/>
    </source>
</evidence>
<evidence type="ECO:0000256" key="1">
    <source>
        <dbReference type="ARBA" id="ARBA00004141"/>
    </source>
</evidence>
<dbReference type="PRINTS" id="PR01333">
    <property type="entry name" value="2POREKCHANEL"/>
</dbReference>
<sequence length="396" mass="44192">MAYNDGNLASTTTPPNSYHSKIEIISKLFRRSETVRHLFIATIGCLTYMGVAMISFYCVRNHISGTKTNNFLDSIYFTVVLMTSAGYKDLQPHSTLAILLSILFAFMGILLFGALMSLGAGFLLATQPKRHELLASTKNDPMLQYSSVMKIKWKLLVVMLAVHILVGTPFLAFIGNMDFFRSLYCVTSTITTVLCDEECFSYKGSRIFAIIWILYGMINSSSVIYIFMETHNRRRKGLVTKKNDDLVDLRPSDVDDDSFVTRDGFLGSKGRRIQKLGREGVELKTTGLTPPKPSFKDQIQKLLKSNNLLEIIIVFVGYMGLSTIIFYAARHHISGDKTNSFLDTVYFAFVTMTSVGYGDLSPNQDPLALILSSTFALLGMLLFGLVLDNALEILAI</sequence>
<comment type="subcellular location">
    <subcellularLocation>
        <location evidence="1">Membrane</location>
        <topology evidence="1">Multi-pass membrane protein</topology>
    </subcellularLocation>
</comment>
<dbReference type="Pfam" id="PF07885">
    <property type="entry name" value="Ion_trans_2"/>
    <property type="match status" value="2"/>
</dbReference>
<keyword evidence="4 9" id="KW-0812">Transmembrane</keyword>
<dbReference type="GO" id="GO:0009705">
    <property type="term" value="C:plant-type vacuole membrane"/>
    <property type="evidence" value="ECO:0007669"/>
    <property type="project" value="TreeGrafter"/>
</dbReference>
<evidence type="ECO:0000256" key="3">
    <source>
        <dbReference type="ARBA" id="ARBA00022448"/>
    </source>
</evidence>
<feature type="transmembrane region" description="Helical" evidence="9">
    <location>
        <begin position="341"/>
        <end position="360"/>
    </location>
</feature>
<keyword evidence="7 9" id="KW-0472">Membrane</keyword>
<feature type="transmembrane region" description="Helical" evidence="9">
    <location>
        <begin position="367"/>
        <end position="387"/>
    </location>
</feature>
<evidence type="ECO:0000259" key="10">
    <source>
        <dbReference type="Pfam" id="PF07885"/>
    </source>
</evidence>
<evidence type="ECO:0000313" key="11">
    <source>
        <dbReference type="EMBL" id="KAJ9565674.1"/>
    </source>
</evidence>
<dbReference type="PANTHER" id="PTHR11003">
    <property type="entry name" value="POTASSIUM CHANNEL, SUBFAMILY K"/>
    <property type="match status" value="1"/>
</dbReference>
<feature type="transmembrane region" description="Helical" evidence="9">
    <location>
        <begin position="99"/>
        <end position="125"/>
    </location>
</feature>
<dbReference type="EMBL" id="JARYMX010000001">
    <property type="protein sequence ID" value="KAJ9565674.1"/>
    <property type="molecule type" value="Genomic_DNA"/>
</dbReference>
<evidence type="ECO:0000256" key="7">
    <source>
        <dbReference type="ARBA" id="ARBA00023136"/>
    </source>
</evidence>
<comment type="caution">
    <text evidence="11">The sequence shown here is derived from an EMBL/GenBank/DDBJ whole genome shotgun (WGS) entry which is preliminary data.</text>
</comment>
<keyword evidence="12" id="KW-1185">Reference proteome</keyword>
<feature type="transmembrane region" description="Helical" evidence="9">
    <location>
        <begin position="155"/>
        <end position="174"/>
    </location>
</feature>
<accession>A0AA38TT64</accession>
<evidence type="ECO:0000256" key="2">
    <source>
        <dbReference type="ARBA" id="ARBA00010159"/>
    </source>
</evidence>
<dbReference type="Gene3D" id="1.10.287.70">
    <property type="match status" value="3"/>
</dbReference>
<feature type="domain" description="Potassium channel" evidence="10">
    <location>
        <begin position="314"/>
        <end position="393"/>
    </location>
</feature>
<proteinExistence type="inferred from homology"/>
<keyword evidence="3" id="KW-0813">Transport</keyword>
<feature type="domain" description="Potassium channel" evidence="10">
    <location>
        <begin position="48"/>
        <end position="122"/>
    </location>
</feature>
<dbReference type="Proteomes" id="UP001172457">
    <property type="component" value="Chromosome 1"/>
</dbReference>
<comment type="similarity">
    <text evidence="2">Belongs to the two pore domain potassium channel (TC 1.A.1.7) family.</text>
</comment>
<dbReference type="PANTHER" id="PTHR11003:SF291">
    <property type="entry name" value="IP11374P"/>
    <property type="match status" value="1"/>
</dbReference>
<organism evidence="11 12">
    <name type="scientific">Centaurea solstitialis</name>
    <name type="common">yellow star-thistle</name>
    <dbReference type="NCBI Taxonomy" id="347529"/>
    <lineage>
        <taxon>Eukaryota</taxon>
        <taxon>Viridiplantae</taxon>
        <taxon>Streptophyta</taxon>
        <taxon>Embryophyta</taxon>
        <taxon>Tracheophyta</taxon>
        <taxon>Spermatophyta</taxon>
        <taxon>Magnoliopsida</taxon>
        <taxon>eudicotyledons</taxon>
        <taxon>Gunneridae</taxon>
        <taxon>Pentapetalae</taxon>
        <taxon>asterids</taxon>
        <taxon>campanulids</taxon>
        <taxon>Asterales</taxon>
        <taxon>Asteraceae</taxon>
        <taxon>Carduoideae</taxon>
        <taxon>Cardueae</taxon>
        <taxon>Centaureinae</taxon>
        <taxon>Centaurea</taxon>
    </lineage>
</organism>
<dbReference type="GO" id="GO:0015271">
    <property type="term" value="F:outward rectifier potassium channel activity"/>
    <property type="evidence" value="ECO:0007669"/>
    <property type="project" value="TreeGrafter"/>
</dbReference>
<evidence type="ECO:0000256" key="9">
    <source>
        <dbReference type="SAM" id="Phobius"/>
    </source>
</evidence>
<evidence type="ECO:0000313" key="12">
    <source>
        <dbReference type="Proteomes" id="UP001172457"/>
    </source>
</evidence>
<dbReference type="GO" id="GO:0005886">
    <property type="term" value="C:plasma membrane"/>
    <property type="evidence" value="ECO:0007669"/>
    <property type="project" value="TreeGrafter"/>
</dbReference>
<evidence type="ECO:0000256" key="4">
    <source>
        <dbReference type="ARBA" id="ARBA00022692"/>
    </source>
</evidence>
<feature type="transmembrane region" description="Helical" evidence="9">
    <location>
        <begin position="38"/>
        <end position="59"/>
    </location>
</feature>
<feature type="transmembrane region" description="Helical" evidence="9">
    <location>
        <begin position="71"/>
        <end position="87"/>
    </location>
</feature>
<dbReference type="InterPro" id="IPR003280">
    <property type="entry name" value="2pore_dom_K_chnl"/>
</dbReference>
<protein>
    <recommendedName>
        <fullName evidence="10">Potassium channel domain-containing protein</fullName>
    </recommendedName>
</protein>
<reference evidence="11" key="1">
    <citation type="submission" date="2023-03" db="EMBL/GenBank/DDBJ databases">
        <title>Chromosome-scale reference genome and RAD-based genetic map of yellow starthistle (Centaurea solstitialis) reveal putative structural variation and QTLs associated with invader traits.</title>
        <authorList>
            <person name="Reatini B."/>
            <person name="Cang F.A."/>
            <person name="Jiang Q."/>
            <person name="Mckibben M.T.W."/>
            <person name="Barker M.S."/>
            <person name="Rieseberg L.H."/>
            <person name="Dlugosch K.M."/>
        </authorList>
    </citation>
    <scope>NUCLEOTIDE SEQUENCE</scope>
    <source>
        <strain evidence="11">CAN-66</strain>
        <tissue evidence="11">Leaf</tissue>
    </source>
</reference>
<feature type="transmembrane region" description="Helical" evidence="9">
    <location>
        <begin position="207"/>
        <end position="228"/>
    </location>
</feature>
<dbReference type="SUPFAM" id="SSF81324">
    <property type="entry name" value="Voltage-gated potassium channels"/>
    <property type="match status" value="3"/>
</dbReference>
<evidence type="ECO:0000256" key="5">
    <source>
        <dbReference type="ARBA" id="ARBA00022989"/>
    </source>
</evidence>
<keyword evidence="5 9" id="KW-1133">Transmembrane helix</keyword>
<evidence type="ECO:0000256" key="6">
    <source>
        <dbReference type="ARBA" id="ARBA00023065"/>
    </source>
</evidence>
<keyword evidence="6" id="KW-0406">Ion transport</keyword>
<dbReference type="GO" id="GO:0030322">
    <property type="term" value="P:stabilization of membrane potential"/>
    <property type="evidence" value="ECO:0007669"/>
    <property type="project" value="TreeGrafter"/>
</dbReference>
<dbReference type="AlphaFoldDB" id="A0AA38TT64"/>
<dbReference type="InterPro" id="IPR013099">
    <property type="entry name" value="K_chnl_dom"/>
</dbReference>
<dbReference type="GO" id="GO:0022841">
    <property type="term" value="F:potassium ion leak channel activity"/>
    <property type="evidence" value="ECO:0007669"/>
    <property type="project" value="TreeGrafter"/>
</dbReference>